<dbReference type="RefSeq" id="WP_120330550.1">
    <property type="nucleotide sequence ID" value="NZ_RAQQ01000017.1"/>
</dbReference>
<protein>
    <recommendedName>
        <fullName evidence="3">Type II toxin-antitoxin system HicA family toxin</fullName>
    </recommendedName>
</protein>
<sequence length="75" mass="8246">MKRRSIAADLRPVVAEAEAAGWRLVAGRRHPRLVSPRGRLVVLPATPSDYRAARNARAQVRRVIREEADGLPAPA</sequence>
<dbReference type="OrthoDB" id="3621556at2"/>
<reference evidence="1 2" key="1">
    <citation type="journal article" date="2018" name="Int. J. Syst. Evol. Microbiol.">
        <title>Micromonospora globbae sp. nov., an endophytic actinomycete isolated from roots of Globba winitii C. H. Wright.</title>
        <authorList>
            <person name="Kuncharoen N."/>
            <person name="Pittayakhajonwut P."/>
            <person name="Tanasupawat S."/>
        </authorList>
    </citation>
    <scope>NUCLEOTIDE SEQUENCE [LARGE SCALE GENOMIC DNA]</scope>
    <source>
        <strain evidence="1 2">WPS1-2</strain>
    </source>
</reference>
<comment type="caution">
    <text evidence="1">The sequence shown here is derived from an EMBL/GenBank/DDBJ whole genome shotgun (WGS) entry which is preliminary data.</text>
</comment>
<dbReference type="EMBL" id="RAQQ01000017">
    <property type="protein sequence ID" value="RKF25242.1"/>
    <property type="molecule type" value="Genomic_DNA"/>
</dbReference>
<accession>A0A420EWY8</accession>
<organism evidence="1 2">
    <name type="scientific">Micromonospora globbae</name>
    <dbReference type="NCBI Taxonomy" id="1894969"/>
    <lineage>
        <taxon>Bacteria</taxon>
        <taxon>Bacillati</taxon>
        <taxon>Actinomycetota</taxon>
        <taxon>Actinomycetes</taxon>
        <taxon>Micromonosporales</taxon>
        <taxon>Micromonosporaceae</taxon>
        <taxon>Micromonospora</taxon>
    </lineage>
</organism>
<evidence type="ECO:0000313" key="1">
    <source>
        <dbReference type="EMBL" id="RKF25242.1"/>
    </source>
</evidence>
<evidence type="ECO:0000313" key="2">
    <source>
        <dbReference type="Proteomes" id="UP000285744"/>
    </source>
</evidence>
<name>A0A420EWY8_9ACTN</name>
<proteinExistence type="predicted"/>
<evidence type="ECO:0008006" key="3">
    <source>
        <dbReference type="Google" id="ProtNLM"/>
    </source>
</evidence>
<gene>
    <name evidence="1" type="ORF">D7I43_22580</name>
</gene>
<dbReference type="AlphaFoldDB" id="A0A420EWY8"/>
<dbReference type="Proteomes" id="UP000285744">
    <property type="component" value="Unassembled WGS sequence"/>
</dbReference>